<dbReference type="Gene3D" id="3.30.2310.20">
    <property type="entry name" value="RelE-like"/>
    <property type="match status" value="1"/>
</dbReference>
<dbReference type="EMBL" id="JACXST010000002">
    <property type="protein sequence ID" value="MBD9361444.1"/>
    <property type="molecule type" value="Genomic_DNA"/>
</dbReference>
<dbReference type="PANTHER" id="PTHR38813:SF1">
    <property type="entry name" value="TOXIN RELE1-RELATED"/>
    <property type="match status" value="1"/>
</dbReference>
<protein>
    <submittedName>
        <fullName evidence="2">Type II toxin-antitoxin system RelE/ParE family toxin</fullName>
    </submittedName>
</protein>
<dbReference type="Proteomes" id="UP000641152">
    <property type="component" value="Unassembled WGS sequence"/>
</dbReference>
<dbReference type="Pfam" id="PF05016">
    <property type="entry name" value="ParE_toxin"/>
    <property type="match status" value="1"/>
</dbReference>
<name>A0ABR9DEC2_9GAMM</name>
<evidence type="ECO:0000313" key="3">
    <source>
        <dbReference type="Proteomes" id="UP000641152"/>
    </source>
</evidence>
<keyword evidence="3" id="KW-1185">Reference proteome</keyword>
<evidence type="ECO:0000256" key="1">
    <source>
        <dbReference type="ARBA" id="ARBA00022649"/>
    </source>
</evidence>
<evidence type="ECO:0000313" key="2">
    <source>
        <dbReference type="EMBL" id="MBD9361444.1"/>
    </source>
</evidence>
<dbReference type="InterPro" id="IPR035093">
    <property type="entry name" value="RelE/ParE_toxin_dom_sf"/>
</dbReference>
<dbReference type="PANTHER" id="PTHR38813">
    <property type="match status" value="1"/>
</dbReference>
<keyword evidence="1" id="KW-1277">Toxin-antitoxin system</keyword>
<reference evidence="2 3" key="1">
    <citation type="submission" date="2020-09" db="EMBL/GenBank/DDBJ databases">
        <title>Methylomonas albis sp. nov. and Methylomonas fluvii sp. nov.: Two cold-adapted methanotrophs from the River Elbe and an amended description of Methylovulum psychrotolerans strain Eb1.</title>
        <authorList>
            <person name="Bussmann I.K."/>
            <person name="Klings K.-W."/>
            <person name="Warnstedt J."/>
            <person name="Hoppert M."/>
            <person name="Saborowski A."/>
            <person name="Horn F."/>
            <person name="Liebner S."/>
        </authorList>
    </citation>
    <scope>NUCLEOTIDE SEQUENCE [LARGE SCALE GENOMIC DNA]</scope>
    <source>
        <strain evidence="2 3">EbB</strain>
    </source>
</reference>
<dbReference type="InterPro" id="IPR007712">
    <property type="entry name" value="RelE/ParE_toxin"/>
</dbReference>
<comment type="caution">
    <text evidence="2">The sequence shown here is derived from an EMBL/GenBank/DDBJ whole genome shotgun (WGS) entry which is preliminary data.</text>
</comment>
<dbReference type="SUPFAM" id="SSF143011">
    <property type="entry name" value="RelE-like"/>
    <property type="match status" value="1"/>
</dbReference>
<organism evidence="2 3">
    <name type="scientific">Methylomonas fluvii</name>
    <dbReference type="NCBI Taxonomy" id="1854564"/>
    <lineage>
        <taxon>Bacteria</taxon>
        <taxon>Pseudomonadati</taxon>
        <taxon>Pseudomonadota</taxon>
        <taxon>Gammaproteobacteria</taxon>
        <taxon>Methylococcales</taxon>
        <taxon>Methylococcaceae</taxon>
        <taxon>Methylomonas</taxon>
    </lineage>
</organism>
<proteinExistence type="predicted"/>
<accession>A0ABR9DEC2</accession>
<dbReference type="InterPro" id="IPR052747">
    <property type="entry name" value="TA_system_RelE_toxin"/>
</dbReference>
<sequence length="89" mass="10639">MMQVEYRKRFLKQLAELPVTVRPKIEQFVFEDLIKANSIFELGKIEKMQGYDGFYKVRFGDYRVGLVVKDDLVVLATVMHRKEIYKFFP</sequence>
<gene>
    <name evidence="2" type="ORF">EBB_13085</name>
</gene>